<organism evidence="1 2">
    <name type="scientific">Protopolystoma xenopodis</name>
    <dbReference type="NCBI Taxonomy" id="117903"/>
    <lineage>
        <taxon>Eukaryota</taxon>
        <taxon>Metazoa</taxon>
        <taxon>Spiralia</taxon>
        <taxon>Lophotrochozoa</taxon>
        <taxon>Platyhelminthes</taxon>
        <taxon>Monogenea</taxon>
        <taxon>Polyopisthocotylea</taxon>
        <taxon>Polystomatidea</taxon>
        <taxon>Polystomatidae</taxon>
        <taxon>Protopolystoma</taxon>
    </lineage>
</organism>
<reference evidence="1" key="1">
    <citation type="submission" date="2018-11" db="EMBL/GenBank/DDBJ databases">
        <authorList>
            <consortium name="Pathogen Informatics"/>
        </authorList>
    </citation>
    <scope>NUCLEOTIDE SEQUENCE</scope>
</reference>
<dbReference type="Proteomes" id="UP000784294">
    <property type="component" value="Unassembled WGS sequence"/>
</dbReference>
<protein>
    <submittedName>
        <fullName evidence="1">Uncharacterized protein</fullName>
    </submittedName>
</protein>
<comment type="caution">
    <text evidence="1">The sequence shown here is derived from an EMBL/GenBank/DDBJ whole genome shotgun (WGS) entry which is preliminary data.</text>
</comment>
<evidence type="ECO:0000313" key="1">
    <source>
        <dbReference type="EMBL" id="VEL30111.1"/>
    </source>
</evidence>
<dbReference type="AlphaFoldDB" id="A0A3S5B0H7"/>
<accession>A0A3S5B0H7</accession>
<gene>
    <name evidence="1" type="ORF">PXEA_LOCUS23551</name>
</gene>
<dbReference type="EMBL" id="CAAALY010109515">
    <property type="protein sequence ID" value="VEL30111.1"/>
    <property type="molecule type" value="Genomic_DNA"/>
</dbReference>
<name>A0A3S5B0H7_9PLAT</name>
<keyword evidence="2" id="KW-1185">Reference proteome</keyword>
<proteinExistence type="predicted"/>
<evidence type="ECO:0000313" key="2">
    <source>
        <dbReference type="Proteomes" id="UP000784294"/>
    </source>
</evidence>
<sequence length="100" mass="11130">MDTACLDPQNMPMRSPQESAFFHRLRALSPDRAEKALDTLRGDIKNGEIDAIDKHSFGLVQTSCRHPLVGMCTLDPLLAPSRRGRDPGGQTLSFVNFYDI</sequence>